<dbReference type="Proteomes" id="UP000005240">
    <property type="component" value="Unassembled WGS sequence"/>
</dbReference>
<accession>A0A180H3S0</accession>
<sequence length="195" mass="21773">MLSLGSIWKLYVVLAVITLVSLPAVELAQVKRHAFSRRDAPKDGTPAQDVLCGDNWRTASSTTVPADQVSCRGYDGLPYFCLASTCHFESKEGTTPENGFSLSDWRFKDCLRYPNPGETAPSTTLIALMSPIQIWAHNHDGYLLAMGWDDPNNKITRLYKCSWADRPDTNNQRPMCGQCTHQEFKDIPEPIPPPT</sequence>
<gene>
    <name evidence="2" type="ORF">PTTG_11720</name>
</gene>
<dbReference type="VEuPathDB" id="FungiDB:PTTG_11720"/>
<reference evidence="2" key="2">
    <citation type="submission" date="2016-05" db="EMBL/GenBank/DDBJ databases">
        <title>Comparative analysis highlights variable genome content of wheat rusts and divergence of the mating loci.</title>
        <authorList>
            <person name="Cuomo C.A."/>
            <person name="Bakkeren G."/>
            <person name="Szabo L."/>
            <person name="Khalil H."/>
            <person name="Joly D."/>
            <person name="Goldberg J."/>
            <person name="Young S."/>
            <person name="Zeng Q."/>
            <person name="Fellers J."/>
        </authorList>
    </citation>
    <scope>NUCLEOTIDE SEQUENCE [LARGE SCALE GENOMIC DNA]</scope>
    <source>
        <strain evidence="2">1-1 BBBD Race 1</strain>
    </source>
</reference>
<proteinExistence type="predicted"/>
<dbReference type="AlphaFoldDB" id="A0A180H3S0"/>
<reference evidence="3" key="4">
    <citation type="submission" date="2025-05" db="UniProtKB">
        <authorList>
            <consortium name="EnsemblFungi"/>
        </authorList>
    </citation>
    <scope>IDENTIFICATION</scope>
    <source>
        <strain evidence="3">isolate 1-1 / race 1 (BBBD)</strain>
    </source>
</reference>
<feature type="signal peptide" evidence="1">
    <location>
        <begin position="1"/>
        <end position="27"/>
    </location>
</feature>
<evidence type="ECO:0000256" key="1">
    <source>
        <dbReference type="SAM" id="SignalP"/>
    </source>
</evidence>
<protein>
    <recommendedName>
        <fullName evidence="5">Secreted protein</fullName>
    </recommendedName>
</protein>
<keyword evidence="1" id="KW-0732">Signal</keyword>
<dbReference type="OrthoDB" id="10579333at2759"/>
<reference evidence="2" key="1">
    <citation type="submission" date="2009-11" db="EMBL/GenBank/DDBJ databases">
        <authorList>
            <consortium name="The Broad Institute Genome Sequencing Platform"/>
            <person name="Ward D."/>
            <person name="Feldgarden M."/>
            <person name="Earl A."/>
            <person name="Young S.K."/>
            <person name="Zeng Q."/>
            <person name="Koehrsen M."/>
            <person name="Alvarado L."/>
            <person name="Berlin A."/>
            <person name="Bochicchio J."/>
            <person name="Borenstein D."/>
            <person name="Chapman S.B."/>
            <person name="Chen Z."/>
            <person name="Engels R."/>
            <person name="Freedman E."/>
            <person name="Gellesch M."/>
            <person name="Goldberg J."/>
            <person name="Griggs A."/>
            <person name="Gujja S."/>
            <person name="Heilman E."/>
            <person name="Heiman D."/>
            <person name="Hepburn T."/>
            <person name="Howarth C."/>
            <person name="Jen D."/>
            <person name="Larson L."/>
            <person name="Lewis B."/>
            <person name="Mehta T."/>
            <person name="Park D."/>
            <person name="Pearson M."/>
            <person name="Roberts A."/>
            <person name="Saif S."/>
            <person name="Shea T."/>
            <person name="Shenoy N."/>
            <person name="Sisk P."/>
            <person name="Stolte C."/>
            <person name="Sykes S."/>
            <person name="Thomson T."/>
            <person name="Walk T."/>
            <person name="White J."/>
            <person name="Yandava C."/>
            <person name="Izard J."/>
            <person name="Baranova O.V."/>
            <person name="Blanton J.M."/>
            <person name="Tanner A.C."/>
            <person name="Dewhirst F.E."/>
            <person name="Haas B."/>
            <person name="Nusbaum C."/>
            <person name="Birren B."/>
        </authorList>
    </citation>
    <scope>NUCLEOTIDE SEQUENCE [LARGE SCALE GENOMIC DNA]</scope>
    <source>
        <strain evidence="2">1-1 BBBD Race 1</strain>
    </source>
</reference>
<dbReference type="EMBL" id="ADAS02000002">
    <property type="protein sequence ID" value="OAV99657.1"/>
    <property type="molecule type" value="Genomic_DNA"/>
</dbReference>
<dbReference type="EnsemblFungi" id="PTTG_11720-t43_1">
    <property type="protein sequence ID" value="PTTG_11720-t43_1-p1"/>
    <property type="gene ID" value="PTTG_11720"/>
</dbReference>
<reference evidence="3 4" key="3">
    <citation type="journal article" date="2017" name="G3 (Bethesda)">
        <title>Comparative analysis highlights variable genome content of wheat rusts and divergence of the mating loci.</title>
        <authorList>
            <person name="Cuomo C.A."/>
            <person name="Bakkeren G."/>
            <person name="Khalil H.B."/>
            <person name="Panwar V."/>
            <person name="Joly D."/>
            <person name="Linning R."/>
            <person name="Sakthikumar S."/>
            <person name="Song X."/>
            <person name="Adiconis X."/>
            <person name="Fan L."/>
            <person name="Goldberg J.M."/>
            <person name="Levin J.Z."/>
            <person name="Young S."/>
            <person name="Zeng Q."/>
            <person name="Anikster Y."/>
            <person name="Bruce M."/>
            <person name="Wang M."/>
            <person name="Yin C."/>
            <person name="McCallum B."/>
            <person name="Szabo L.J."/>
            <person name="Hulbert S."/>
            <person name="Chen X."/>
            <person name="Fellers J.P."/>
        </authorList>
    </citation>
    <scope>NUCLEOTIDE SEQUENCE</scope>
    <source>
        <strain evidence="3">isolate 1-1 / race 1 (BBBD)</strain>
        <strain evidence="4">Isolate 1-1 / race 1 (BBBD)</strain>
    </source>
</reference>
<evidence type="ECO:0000313" key="2">
    <source>
        <dbReference type="EMBL" id="OAV99657.1"/>
    </source>
</evidence>
<keyword evidence="4" id="KW-1185">Reference proteome</keyword>
<organism evidence="2">
    <name type="scientific">Puccinia triticina (isolate 1-1 / race 1 (BBBD))</name>
    <name type="common">Brown leaf rust fungus</name>
    <dbReference type="NCBI Taxonomy" id="630390"/>
    <lineage>
        <taxon>Eukaryota</taxon>
        <taxon>Fungi</taxon>
        <taxon>Dikarya</taxon>
        <taxon>Basidiomycota</taxon>
        <taxon>Pucciniomycotina</taxon>
        <taxon>Pucciniomycetes</taxon>
        <taxon>Pucciniales</taxon>
        <taxon>Pucciniaceae</taxon>
        <taxon>Puccinia</taxon>
    </lineage>
</organism>
<evidence type="ECO:0008006" key="5">
    <source>
        <dbReference type="Google" id="ProtNLM"/>
    </source>
</evidence>
<name>A0A180H3S0_PUCT1</name>
<evidence type="ECO:0000313" key="3">
    <source>
        <dbReference type="EnsemblFungi" id="PTTG_11720-t43_1-p1"/>
    </source>
</evidence>
<evidence type="ECO:0000313" key="4">
    <source>
        <dbReference type="Proteomes" id="UP000005240"/>
    </source>
</evidence>
<feature type="chain" id="PRO_5008110617" description="Secreted protein" evidence="1">
    <location>
        <begin position="28"/>
        <end position="195"/>
    </location>
</feature>